<gene>
    <name evidence="3" type="ORF">GCM10016272_03500</name>
</gene>
<evidence type="ECO:0000259" key="2">
    <source>
        <dbReference type="Pfam" id="PF09832"/>
    </source>
</evidence>
<name>A0ABQ3GM75_9GAMM</name>
<protein>
    <recommendedName>
        <fullName evidence="2">DUF2059 domain-containing protein</fullName>
    </recommendedName>
</protein>
<dbReference type="InterPro" id="IPR018637">
    <property type="entry name" value="DUF2059"/>
</dbReference>
<comment type="caution">
    <text evidence="3">The sequence shown here is derived from an EMBL/GenBank/DDBJ whole genome shotgun (WGS) entry which is preliminary data.</text>
</comment>
<evidence type="ECO:0000256" key="1">
    <source>
        <dbReference type="SAM" id="SignalP"/>
    </source>
</evidence>
<keyword evidence="4" id="KW-1185">Reference proteome</keyword>
<dbReference type="Proteomes" id="UP000610203">
    <property type="component" value="Unassembled WGS sequence"/>
</dbReference>
<dbReference type="Pfam" id="PF09832">
    <property type="entry name" value="DUF2059"/>
    <property type="match status" value="1"/>
</dbReference>
<feature type="domain" description="DUF2059" evidence="2">
    <location>
        <begin position="119"/>
        <end position="164"/>
    </location>
</feature>
<reference evidence="4" key="1">
    <citation type="journal article" date="2019" name="Int. J. Syst. Evol. Microbiol.">
        <title>The Global Catalogue of Microorganisms (GCM) 10K type strain sequencing project: providing services to taxonomists for standard genome sequencing and annotation.</title>
        <authorList>
            <consortium name="The Broad Institute Genomics Platform"/>
            <consortium name="The Broad Institute Genome Sequencing Center for Infectious Disease"/>
            <person name="Wu L."/>
            <person name="Ma J."/>
        </authorList>
    </citation>
    <scope>NUCLEOTIDE SEQUENCE [LARGE SCALE GENOMIC DNA]</scope>
    <source>
        <strain evidence="4">KCTC 42280</strain>
    </source>
</reference>
<proteinExistence type="predicted"/>
<feature type="signal peptide" evidence="1">
    <location>
        <begin position="1"/>
        <end position="31"/>
    </location>
</feature>
<feature type="chain" id="PRO_5046455477" description="DUF2059 domain-containing protein" evidence="1">
    <location>
        <begin position="32"/>
        <end position="184"/>
    </location>
</feature>
<sequence length="184" mass="20681">MTYILKNTLVSLTFGLSVATMMAVPTLFAQAAVPTDKSVRELVNVTHLNETIKQMSSKDSLQKIVNDSMLSSLVTDDMSTAQRQKLIKVFSNYSSSIFDDEYIETINEAQIQAYVSAVKKYFTQEEVDAQIDFYESDLGASIIEKQPIMMQEYAKDVRAIMTQNVSAELKKALPIMIEELKALK</sequence>
<keyword evidence="1" id="KW-0732">Signal</keyword>
<dbReference type="RefSeq" id="WP_189580806.1">
    <property type="nucleotide sequence ID" value="NZ_BMZR01000001.1"/>
</dbReference>
<evidence type="ECO:0000313" key="3">
    <source>
        <dbReference type="EMBL" id="GHD26527.1"/>
    </source>
</evidence>
<dbReference type="EMBL" id="BMZR01000001">
    <property type="protein sequence ID" value="GHD26527.1"/>
    <property type="molecule type" value="Genomic_DNA"/>
</dbReference>
<accession>A0ABQ3GM75</accession>
<evidence type="ECO:0000313" key="4">
    <source>
        <dbReference type="Proteomes" id="UP000610203"/>
    </source>
</evidence>
<organism evidence="3 4">
    <name type="scientific">Psychrobacter glaciei</name>
    <dbReference type="NCBI Taxonomy" id="619771"/>
    <lineage>
        <taxon>Bacteria</taxon>
        <taxon>Pseudomonadati</taxon>
        <taxon>Pseudomonadota</taxon>
        <taxon>Gammaproteobacteria</taxon>
        <taxon>Moraxellales</taxon>
        <taxon>Moraxellaceae</taxon>
        <taxon>Psychrobacter</taxon>
    </lineage>
</organism>